<dbReference type="Proteomes" id="UP000267096">
    <property type="component" value="Unassembled WGS sequence"/>
</dbReference>
<keyword evidence="3" id="KW-1185">Reference proteome</keyword>
<organism evidence="4">
    <name type="scientific">Anisakis simplex</name>
    <name type="common">Herring worm</name>
    <dbReference type="NCBI Taxonomy" id="6269"/>
    <lineage>
        <taxon>Eukaryota</taxon>
        <taxon>Metazoa</taxon>
        <taxon>Ecdysozoa</taxon>
        <taxon>Nematoda</taxon>
        <taxon>Chromadorea</taxon>
        <taxon>Rhabditida</taxon>
        <taxon>Spirurina</taxon>
        <taxon>Ascaridomorpha</taxon>
        <taxon>Ascaridoidea</taxon>
        <taxon>Anisakidae</taxon>
        <taxon>Anisakis</taxon>
        <taxon>Anisakis simplex complex</taxon>
    </lineage>
</organism>
<evidence type="ECO:0000313" key="3">
    <source>
        <dbReference type="Proteomes" id="UP000267096"/>
    </source>
</evidence>
<evidence type="ECO:0000313" key="4">
    <source>
        <dbReference type="WBParaSite" id="ASIM_0001887901-mRNA-1"/>
    </source>
</evidence>
<sequence length="141" mass="16183">MLDRRGPTPSSGPPENRPAEPQPQPEEFMGIFYGGEDVNDELTEDDTNQIQANDSNNDDTNTTQAEEGPAQPRYFLRRPHVPTQPRQQREPQVFRPHNIEHLRPEHQAELAAPESEAYHIGDDKKICKFLLNDHFSLDCLR</sequence>
<feature type="region of interest" description="Disordered" evidence="1">
    <location>
        <begin position="1"/>
        <end position="101"/>
    </location>
</feature>
<name>A0A0M3KD27_ANISI</name>
<feature type="compositionally biased region" description="Low complexity" evidence="1">
    <location>
        <begin position="53"/>
        <end position="63"/>
    </location>
</feature>
<evidence type="ECO:0000313" key="2">
    <source>
        <dbReference type="EMBL" id="VDK64093.1"/>
    </source>
</evidence>
<dbReference type="EMBL" id="UYRR01035268">
    <property type="protein sequence ID" value="VDK64093.1"/>
    <property type="molecule type" value="Genomic_DNA"/>
</dbReference>
<gene>
    <name evidence="2" type="ORF">ASIM_LOCUS18274</name>
</gene>
<reference evidence="2 3" key="2">
    <citation type="submission" date="2018-11" db="EMBL/GenBank/DDBJ databases">
        <authorList>
            <consortium name="Pathogen Informatics"/>
        </authorList>
    </citation>
    <scope>NUCLEOTIDE SEQUENCE [LARGE SCALE GENOMIC DNA]</scope>
</reference>
<accession>A0A0M3KD27</accession>
<protein>
    <submittedName>
        <fullName evidence="2 4">Uncharacterized protein</fullName>
    </submittedName>
</protein>
<feature type="compositionally biased region" description="Pro residues" evidence="1">
    <location>
        <begin position="10"/>
        <end position="24"/>
    </location>
</feature>
<evidence type="ECO:0000256" key="1">
    <source>
        <dbReference type="SAM" id="MobiDB-lite"/>
    </source>
</evidence>
<proteinExistence type="predicted"/>
<feature type="compositionally biased region" description="Acidic residues" evidence="1">
    <location>
        <begin position="37"/>
        <end position="47"/>
    </location>
</feature>
<reference evidence="4" key="1">
    <citation type="submission" date="2017-02" db="UniProtKB">
        <authorList>
            <consortium name="WormBaseParasite"/>
        </authorList>
    </citation>
    <scope>IDENTIFICATION</scope>
</reference>
<dbReference type="WBParaSite" id="ASIM_0001887901-mRNA-1">
    <property type="protein sequence ID" value="ASIM_0001887901-mRNA-1"/>
    <property type="gene ID" value="ASIM_0001887901"/>
</dbReference>
<dbReference type="AlphaFoldDB" id="A0A0M3KD27"/>